<evidence type="ECO:0000313" key="4">
    <source>
        <dbReference type="EMBL" id="KAK8884647.1"/>
    </source>
</evidence>
<evidence type="ECO:0000256" key="1">
    <source>
        <dbReference type="SAM" id="MobiDB-lite"/>
    </source>
</evidence>
<gene>
    <name evidence="4" type="ORF">M9Y10_043765</name>
</gene>
<feature type="domain" description="DNA2/NAM7 helicase helicase" evidence="2">
    <location>
        <begin position="663"/>
        <end position="1082"/>
    </location>
</feature>
<dbReference type="Pfam" id="PF13086">
    <property type="entry name" value="AAA_11"/>
    <property type="match status" value="1"/>
</dbReference>
<dbReference type="Proteomes" id="UP001470230">
    <property type="component" value="Unassembled WGS sequence"/>
</dbReference>
<dbReference type="PANTHER" id="PTHR10887:SF341">
    <property type="entry name" value="NFX1-TYPE ZINC FINGER-CONTAINING PROTEIN 1"/>
    <property type="match status" value="1"/>
</dbReference>
<dbReference type="InterPro" id="IPR041677">
    <property type="entry name" value="DNA2/NAM7_AAA_11"/>
</dbReference>
<feature type="compositionally biased region" description="Polar residues" evidence="1">
    <location>
        <begin position="114"/>
        <end position="126"/>
    </location>
</feature>
<feature type="domain" description="DNA2/NAM7 helicase-like C-terminal" evidence="3">
    <location>
        <begin position="1096"/>
        <end position="1324"/>
    </location>
</feature>
<dbReference type="InterPro" id="IPR047187">
    <property type="entry name" value="SF1_C_Upf1"/>
</dbReference>
<dbReference type="Pfam" id="PF13087">
    <property type="entry name" value="AAA_12"/>
    <property type="match status" value="1"/>
</dbReference>
<keyword evidence="5" id="KW-1185">Reference proteome</keyword>
<dbReference type="Gene3D" id="3.40.50.300">
    <property type="entry name" value="P-loop containing nucleotide triphosphate hydrolases"/>
    <property type="match status" value="3"/>
</dbReference>
<feature type="compositionally biased region" description="Basic and acidic residues" evidence="1">
    <location>
        <begin position="144"/>
        <end position="154"/>
    </location>
</feature>
<feature type="region of interest" description="Disordered" evidence="1">
    <location>
        <begin position="1"/>
        <end position="154"/>
    </location>
</feature>
<accession>A0ABR2K0L6</accession>
<evidence type="ECO:0000259" key="2">
    <source>
        <dbReference type="Pfam" id="PF13086"/>
    </source>
</evidence>
<reference evidence="4 5" key="1">
    <citation type="submission" date="2024-04" db="EMBL/GenBank/DDBJ databases">
        <title>Tritrichomonas musculus Genome.</title>
        <authorList>
            <person name="Alves-Ferreira E."/>
            <person name="Grigg M."/>
            <person name="Lorenzi H."/>
            <person name="Galac M."/>
        </authorList>
    </citation>
    <scope>NUCLEOTIDE SEQUENCE [LARGE SCALE GENOMIC DNA]</scope>
    <source>
        <strain evidence="4 5">EAF2021</strain>
    </source>
</reference>
<dbReference type="SUPFAM" id="SSF52540">
    <property type="entry name" value="P-loop containing nucleoside triphosphate hydrolases"/>
    <property type="match status" value="1"/>
</dbReference>
<dbReference type="InterPro" id="IPR045055">
    <property type="entry name" value="DNA2/NAM7-like"/>
</dbReference>
<evidence type="ECO:0008006" key="6">
    <source>
        <dbReference type="Google" id="ProtNLM"/>
    </source>
</evidence>
<name>A0ABR2K0L6_9EUKA</name>
<protein>
    <recommendedName>
        <fullName evidence="6">AAA+ ATPase domain-containing protein</fullName>
    </recommendedName>
</protein>
<evidence type="ECO:0000313" key="5">
    <source>
        <dbReference type="Proteomes" id="UP001470230"/>
    </source>
</evidence>
<sequence>MNIEITKRNSKPLDILNSNGDKLDYSPVPQKDIIIKAIPSISKDVKKETQNKVEPKPILQQQSPIMHSQSTNSTVSSVKQSYNKKSKNEIRQSKSATPPPPPSNGKNSKFHYQPKSQTLSSNQKPGNEQPKKEDHTNKKKKSQKDKNSAKSKKMEQIQYIDSVQKLIDIIMHKQPEKMVEKFKSKFDTLNRMIQSLVTLDDKLLNKSKIFISYMNLFLHKVIVNNAELDHFYSIFFIGDNFIIGHKILYFFDASVEQASNKTIINFIDKLALIFPEKQNIMLNYLNGIINSNEIKLSDQTKEAIDCEIDRIEKEIIKNTNRAKFVFKESTIFQSIDDSELINKYKEPWSSISSYIKVMYNLAIENFFYPLRVHLNELKNDELDPRDLFLYEKVKIHPCYVFDDRSEYDVFIKFSIRAPNYKDGNTVRPRKMRTIDWSFTERLSKNKLLFFSFSPFLEKIEAVAVSCANKGTIQNDIVPISFLQGTLDIEEEYFMFEPIDHWNGPLFDNILNTNEITLPKRLIKPIISLDFSENTMKNDLLICIPQLFRNKSDYIFRRRIINTPNADVNYYCKGIINDLERSTDKKNFIRYIMSDLCTLLKKIEMKRKQDESPNQSPLKTFDRKSEVAKTVLNEIKRYIGFKSVDEEWPFGGFTEEEFRTKCTVDHEQYKALKFSLDHRLTLVNGAPGTGKTYLACELVKLLLNSYYEYPIIVVTYKNVSLDGFLDNIANFLDKNEVDFIRIGGRPRTENKFILSMKLDQEYPPEVQELKSRIIYLDSLAVMMNDSLKEIENKALNEISKTIIIEIDKAINIKKTLFDMFPIFSRQEETLIIELFNPKDFIPPVGTYFNCWAQGNEYYEQIKAQYKELLQSQIDKLFDELLIYLNKKEEEENTEYIKSFINKRFHDNEIEFSRFVAINRRLILARNQSALFNIIELTVDLGSFISPESNGLIPDRIKDAMNEKMNAVLTSTDKKESLKIFLKEMKEMNVKYSKGLKEYNSAKIKEYEKTETKRLGFLLSKKRLIAMTATRAAQYKACLDLSGARFMIVEEAGELTESMAFSIIPKSIQNLVMIGDYRQLRPTVEHKLTFQPYNHHISLFEKEVIHAKSIKADNLFTLSIQRRMHPQIASLLRQVFYSNNKDEEKLNDDESTEKLEKPLGFPNHIQFWLHDFEEKGEDIKMRSHVNVNEAKVCAHLFLMMLCRGYKSSEITIISLYKGQKKQIERELMNLIDRYYSDPELNVYDAFDFENDLPDLEYNRDLNELIDLRKSLVGRYVKCLDDFQGEENEVIIISLTRSQKPGFVKNENRALVTLSRARQIEFVVGNRNVFGPENKINKLWRNITTAALINNDNVVHYDGLEACPCPIHSENQKLVLMKNIDDFINFRFNCCLEDCSETASCGHHCFMPCHFHSDLSSKHKNIFERRYFCNERCAKRCKKGHQCEEMCGTCVHYGCPPCSHQCDGRCSFCDKPCCMICCHDDLCQCQITEICSKCENEFTEYHGNLNFIGNNPVCKKCYENYQRRRYYRI</sequence>
<feature type="compositionally biased region" description="Basic and acidic residues" evidence="1">
    <location>
        <begin position="43"/>
        <end position="55"/>
    </location>
</feature>
<dbReference type="InterPro" id="IPR027417">
    <property type="entry name" value="P-loop_NTPase"/>
</dbReference>
<dbReference type="EMBL" id="JAPFFF010000008">
    <property type="protein sequence ID" value="KAK8884647.1"/>
    <property type="molecule type" value="Genomic_DNA"/>
</dbReference>
<organism evidence="4 5">
    <name type="scientific">Tritrichomonas musculus</name>
    <dbReference type="NCBI Taxonomy" id="1915356"/>
    <lineage>
        <taxon>Eukaryota</taxon>
        <taxon>Metamonada</taxon>
        <taxon>Parabasalia</taxon>
        <taxon>Tritrichomonadida</taxon>
        <taxon>Tritrichomonadidae</taxon>
        <taxon>Tritrichomonas</taxon>
    </lineage>
</organism>
<comment type="caution">
    <text evidence="4">The sequence shown here is derived from an EMBL/GenBank/DDBJ whole genome shotgun (WGS) entry which is preliminary data.</text>
</comment>
<proteinExistence type="predicted"/>
<dbReference type="PANTHER" id="PTHR10887">
    <property type="entry name" value="DNA2/NAM7 HELICASE FAMILY"/>
    <property type="match status" value="1"/>
</dbReference>
<evidence type="ECO:0000259" key="3">
    <source>
        <dbReference type="Pfam" id="PF13087"/>
    </source>
</evidence>
<dbReference type="CDD" id="cd18808">
    <property type="entry name" value="SF1_C_Upf1"/>
    <property type="match status" value="1"/>
</dbReference>
<dbReference type="InterPro" id="IPR041679">
    <property type="entry name" value="DNA2/NAM7-like_C"/>
</dbReference>
<feature type="compositionally biased region" description="Polar residues" evidence="1">
    <location>
        <begin position="59"/>
        <end position="83"/>
    </location>
</feature>